<dbReference type="PANTHER" id="PTHR10795">
    <property type="entry name" value="PROPROTEIN CONVERTASE SUBTILISIN/KEXIN"/>
    <property type="match status" value="1"/>
</dbReference>
<name>A0A0D3FB78_9ORYZ</name>
<evidence type="ECO:0000256" key="1">
    <source>
        <dbReference type="ARBA" id="ARBA00011073"/>
    </source>
</evidence>
<dbReference type="Gene3D" id="3.40.50.200">
    <property type="entry name" value="Peptidase S8/S53 domain"/>
    <property type="match status" value="1"/>
</dbReference>
<dbReference type="GO" id="GO:0004252">
    <property type="term" value="F:serine-type endopeptidase activity"/>
    <property type="evidence" value="ECO:0007669"/>
    <property type="project" value="InterPro"/>
</dbReference>
<feature type="region of interest" description="Disordered" evidence="3">
    <location>
        <begin position="236"/>
        <end position="265"/>
    </location>
</feature>
<dbReference type="Pfam" id="PF17766">
    <property type="entry name" value="fn3_6"/>
    <property type="match status" value="1"/>
</dbReference>
<dbReference type="PaxDb" id="65489-OBART02G34770.1"/>
<sequence>MISQSPSAPRVASFSSRGPNRIAAEILKPDMIAPGVDILAAWSGENPPSSIRVDDRRVEFSIIYGTSMAWRRRHAQGGTTKLEPGGDQVGPDDDSLQRGQRWQHPSSSCPRANRPGRSSSAPAMSTPINRALDPGLVYDATADDYITFLCSLGYTRRQISLFTNDGSVTDCSARPQRRVRDLNYPAFSFEFISRRSVTNVGTNTDAVYSVNIASPPGTAITVSPMRLAFSAQRKTLTSRSPCRHRLPARTRTGGDRSSGAMASTP</sequence>
<dbReference type="SUPFAM" id="SSF52743">
    <property type="entry name" value="Subtilisin-like"/>
    <property type="match status" value="1"/>
</dbReference>
<proteinExistence type="inferred from homology"/>
<dbReference type="HOGENOM" id="CLU_1071128_0_0_1"/>
<feature type="compositionally biased region" description="Polar residues" evidence="3">
    <location>
        <begin position="97"/>
        <end position="127"/>
    </location>
</feature>
<dbReference type="InterPro" id="IPR041469">
    <property type="entry name" value="Subtilisin-like_FN3"/>
</dbReference>
<comment type="similarity">
    <text evidence="1">Belongs to the peptidase S8 family.</text>
</comment>
<dbReference type="EnsemblPlants" id="OBART02G34770.1">
    <property type="protein sequence ID" value="OBART02G34770.1"/>
    <property type="gene ID" value="OBART02G34770"/>
</dbReference>
<keyword evidence="2" id="KW-0732">Signal</keyword>
<keyword evidence="6" id="KW-1185">Reference proteome</keyword>
<dbReference type="GO" id="GO:0006508">
    <property type="term" value="P:proteolysis"/>
    <property type="evidence" value="ECO:0007669"/>
    <property type="project" value="InterPro"/>
</dbReference>
<evidence type="ECO:0000256" key="2">
    <source>
        <dbReference type="ARBA" id="ARBA00022729"/>
    </source>
</evidence>
<organism evidence="5">
    <name type="scientific">Oryza barthii</name>
    <dbReference type="NCBI Taxonomy" id="65489"/>
    <lineage>
        <taxon>Eukaryota</taxon>
        <taxon>Viridiplantae</taxon>
        <taxon>Streptophyta</taxon>
        <taxon>Embryophyta</taxon>
        <taxon>Tracheophyta</taxon>
        <taxon>Spermatophyta</taxon>
        <taxon>Magnoliopsida</taxon>
        <taxon>Liliopsida</taxon>
        <taxon>Poales</taxon>
        <taxon>Poaceae</taxon>
        <taxon>BOP clade</taxon>
        <taxon>Oryzoideae</taxon>
        <taxon>Oryzeae</taxon>
        <taxon>Oryzinae</taxon>
        <taxon>Oryza</taxon>
    </lineage>
</organism>
<evidence type="ECO:0000256" key="3">
    <source>
        <dbReference type="SAM" id="MobiDB-lite"/>
    </source>
</evidence>
<evidence type="ECO:0000313" key="6">
    <source>
        <dbReference type="Proteomes" id="UP000026960"/>
    </source>
</evidence>
<dbReference type="STRING" id="65489.A0A0D3FB78"/>
<dbReference type="InterPro" id="IPR036852">
    <property type="entry name" value="Peptidase_S8/S53_dom_sf"/>
</dbReference>
<evidence type="ECO:0000259" key="4">
    <source>
        <dbReference type="Pfam" id="PF17766"/>
    </source>
</evidence>
<reference evidence="5" key="2">
    <citation type="submission" date="2015-03" db="UniProtKB">
        <authorList>
            <consortium name="EnsemblPlants"/>
        </authorList>
    </citation>
    <scope>IDENTIFICATION</scope>
</reference>
<dbReference type="Proteomes" id="UP000026960">
    <property type="component" value="Chromosome 2"/>
</dbReference>
<evidence type="ECO:0000313" key="5">
    <source>
        <dbReference type="EnsemblPlants" id="OBART02G34770.1"/>
    </source>
</evidence>
<dbReference type="InterPro" id="IPR045051">
    <property type="entry name" value="SBT"/>
</dbReference>
<dbReference type="eggNOG" id="ENOG502QZDA">
    <property type="taxonomic scope" value="Eukaryota"/>
</dbReference>
<dbReference type="Gramene" id="OBART02G34770.1">
    <property type="protein sequence ID" value="OBART02G34770.1"/>
    <property type="gene ID" value="OBART02G34770"/>
</dbReference>
<dbReference type="AlphaFoldDB" id="A0A0D3FB78"/>
<dbReference type="Gene3D" id="2.60.40.2310">
    <property type="match status" value="1"/>
</dbReference>
<protein>
    <recommendedName>
        <fullName evidence="4">Subtilisin-like protease fibronectin type-III domain-containing protein</fullName>
    </recommendedName>
</protein>
<feature type="domain" description="Subtilisin-like protease fibronectin type-III" evidence="4">
    <location>
        <begin position="181"/>
        <end position="236"/>
    </location>
</feature>
<feature type="region of interest" description="Disordered" evidence="3">
    <location>
        <begin position="75"/>
        <end position="127"/>
    </location>
</feature>
<accession>A0A0D3FB78</accession>
<reference evidence="5" key="1">
    <citation type="journal article" date="2009" name="Rice">
        <title>De Novo Next Generation Sequencing of Plant Genomes.</title>
        <authorList>
            <person name="Rounsley S."/>
            <person name="Marri P.R."/>
            <person name="Yu Y."/>
            <person name="He R."/>
            <person name="Sisneros N."/>
            <person name="Goicoechea J.L."/>
            <person name="Lee S.J."/>
            <person name="Angelova A."/>
            <person name="Kudrna D."/>
            <person name="Luo M."/>
            <person name="Affourtit J."/>
            <person name="Desany B."/>
            <person name="Knight J."/>
            <person name="Niazi F."/>
            <person name="Egholm M."/>
            <person name="Wing R.A."/>
        </authorList>
    </citation>
    <scope>NUCLEOTIDE SEQUENCE [LARGE SCALE GENOMIC DNA]</scope>
    <source>
        <strain evidence="5">cv. IRGC 105608</strain>
    </source>
</reference>